<dbReference type="CDD" id="cd00024">
    <property type="entry name" value="CD_CSD"/>
    <property type="match status" value="1"/>
</dbReference>
<dbReference type="Pfam" id="PF17517">
    <property type="entry name" value="IgGFc_binding"/>
    <property type="match status" value="1"/>
</dbReference>
<evidence type="ECO:0000313" key="2">
    <source>
        <dbReference type="EMBL" id="CAG2217714.1"/>
    </source>
</evidence>
<accession>A0A8S3SLG9</accession>
<dbReference type="Pfam" id="PF00385">
    <property type="entry name" value="Chromo"/>
    <property type="match status" value="1"/>
</dbReference>
<sequence>MTPLYRIKDYHGKEISGSYYQSELQRINVKDNSLWKIEKVIKTKGRGPYKQYYIKWLNWPTKFNSWVKARGLDNKGTEFLVAFMDNKVLHGHDFKPELFVTTDSRHLVHINISSPGISSSQLRTQFTVSRGQVHLVQIDTSYRLDHTESSQKAILIQSDKDIVVYGVNRESHSDDGYLALPTDALGTEYYTISYSPSYYYTLFTVIGVYNDTSVSIHLPNTPHLNVTLNGHNYHRNQWINLTLNRFSTLEISSVADLTGSHILSDKAVGVLSGNKKAVVGNTGKSRDHLVEMLLPVSSWGKKFVTIPIPERHVGDIFRFLASEDNTQITVHGLIEGKQFHDQIKIAKAGHYVQKEYSSGLYSHVVSDKPITLFQFSMTQQRGGNDLADPSLITIPPIEQYAARYTFTTPQYSTGNYTNYFMFVVKSSLKHGLRLDHHQLPGNTIYHHIPGTHLVAGYVKVSVGTHSVTNVNHTVIGGILFGMARLESYGFPVGLLLKPLNSGCQRQKAMEYGDEIDNDCDGDVDEEECDGKDDDGDGHIDEDCRCCDPKISIPNVIVGRRR</sequence>
<dbReference type="PANTHER" id="PTHR46534">
    <property type="entry name" value="IGGFC_BINDING DOMAIN-CONTAINING PROTEIN"/>
    <property type="match status" value="1"/>
</dbReference>
<proteinExistence type="predicted"/>
<dbReference type="PANTHER" id="PTHR46534:SF1">
    <property type="entry name" value="IGGFC-BINDING PROTEIN N-TERMINAL DOMAIN-CONTAINING PROTEIN"/>
    <property type="match status" value="1"/>
</dbReference>
<dbReference type="Proteomes" id="UP000683360">
    <property type="component" value="Unassembled WGS sequence"/>
</dbReference>
<dbReference type="InterPro" id="IPR035234">
    <property type="entry name" value="IgGFc-bd_N"/>
</dbReference>
<reference evidence="2" key="1">
    <citation type="submission" date="2021-03" db="EMBL/GenBank/DDBJ databases">
        <authorList>
            <person name="Bekaert M."/>
        </authorList>
    </citation>
    <scope>NUCLEOTIDE SEQUENCE</scope>
</reference>
<dbReference type="SMART" id="SM00298">
    <property type="entry name" value="CHROMO"/>
    <property type="match status" value="1"/>
</dbReference>
<evidence type="ECO:0000259" key="1">
    <source>
        <dbReference type="PROSITE" id="PS50013"/>
    </source>
</evidence>
<dbReference type="PROSITE" id="PS50013">
    <property type="entry name" value="CHROMO_2"/>
    <property type="match status" value="1"/>
</dbReference>
<name>A0A8S3SLG9_MYTED</name>
<dbReference type="SUPFAM" id="SSF54160">
    <property type="entry name" value="Chromo domain-like"/>
    <property type="match status" value="1"/>
</dbReference>
<keyword evidence="3" id="KW-1185">Reference proteome</keyword>
<dbReference type="InterPro" id="IPR023780">
    <property type="entry name" value="Chromo_domain"/>
</dbReference>
<protein>
    <recommendedName>
        <fullName evidence="1">Chromo domain-containing protein</fullName>
    </recommendedName>
</protein>
<dbReference type="InterPro" id="IPR016197">
    <property type="entry name" value="Chromo-like_dom_sf"/>
</dbReference>
<dbReference type="EMBL" id="CAJPWZ010001566">
    <property type="protein sequence ID" value="CAG2217714.1"/>
    <property type="molecule type" value="Genomic_DNA"/>
</dbReference>
<feature type="domain" description="Chromo" evidence="1">
    <location>
        <begin position="35"/>
        <end position="95"/>
    </location>
</feature>
<dbReference type="AlphaFoldDB" id="A0A8S3SLG9"/>
<gene>
    <name evidence="2" type="ORF">MEDL_31386</name>
</gene>
<dbReference type="InterPro" id="IPR000953">
    <property type="entry name" value="Chromo/chromo_shadow_dom"/>
</dbReference>
<organism evidence="2 3">
    <name type="scientific">Mytilus edulis</name>
    <name type="common">Blue mussel</name>
    <dbReference type="NCBI Taxonomy" id="6550"/>
    <lineage>
        <taxon>Eukaryota</taxon>
        <taxon>Metazoa</taxon>
        <taxon>Spiralia</taxon>
        <taxon>Lophotrochozoa</taxon>
        <taxon>Mollusca</taxon>
        <taxon>Bivalvia</taxon>
        <taxon>Autobranchia</taxon>
        <taxon>Pteriomorphia</taxon>
        <taxon>Mytilida</taxon>
        <taxon>Mytiloidea</taxon>
        <taxon>Mytilidae</taxon>
        <taxon>Mytilinae</taxon>
        <taxon>Mytilus</taxon>
    </lineage>
</organism>
<comment type="caution">
    <text evidence="2">The sequence shown here is derived from an EMBL/GenBank/DDBJ whole genome shotgun (WGS) entry which is preliminary data.</text>
</comment>
<evidence type="ECO:0000313" key="3">
    <source>
        <dbReference type="Proteomes" id="UP000683360"/>
    </source>
</evidence>
<dbReference type="OrthoDB" id="10005154at2759"/>
<dbReference type="Gene3D" id="2.40.50.40">
    <property type="match status" value="1"/>
</dbReference>